<evidence type="ECO:0000313" key="1">
    <source>
        <dbReference type="EMBL" id="MDJ1185812.1"/>
    </source>
</evidence>
<dbReference type="RefSeq" id="WP_283760447.1">
    <property type="nucleotide sequence ID" value="NZ_JAQOSQ010000052.1"/>
</dbReference>
<keyword evidence="2" id="KW-1185">Reference proteome</keyword>
<reference evidence="1 2" key="1">
    <citation type="submission" date="2023-01" db="EMBL/GenBank/DDBJ databases">
        <title>Novel diversity within Roseofilum (Cyanobacteria; Desertifilaceae) from marine benthic mats with descriptions of four novel species.</title>
        <authorList>
            <person name="Wang Y."/>
            <person name="Berthold D.E."/>
            <person name="Hu J."/>
            <person name="Lefler F.W."/>
            <person name="Laughinghouse H.D. IV."/>
        </authorList>
    </citation>
    <scope>NUCLEOTIDE SEQUENCE [LARGE SCALE GENOMIC DNA]</scope>
    <source>
        <strain evidence="1 2">BLCC-M143</strain>
    </source>
</reference>
<dbReference type="Pfam" id="PF11165">
    <property type="entry name" value="DUF2949"/>
    <property type="match status" value="1"/>
</dbReference>
<gene>
    <name evidence="1" type="ORF">PMH09_21760</name>
</gene>
<comment type="caution">
    <text evidence="1">The sequence shown here is derived from an EMBL/GenBank/DDBJ whole genome shotgun (WGS) entry which is preliminary data.</text>
</comment>
<organism evidence="1 2">
    <name type="scientific">Roseofilum casamattae BLCC-M143</name>
    <dbReference type="NCBI Taxonomy" id="3022442"/>
    <lineage>
        <taxon>Bacteria</taxon>
        <taxon>Bacillati</taxon>
        <taxon>Cyanobacteriota</taxon>
        <taxon>Cyanophyceae</taxon>
        <taxon>Desertifilales</taxon>
        <taxon>Desertifilaceae</taxon>
        <taxon>Roseofilum</taxon>
        <taxon>Roseofilum casamattae</taxon>
    </lineage>
</organism>
<dbReference type="EMBL" id="JAQOSQ010000052">
    <property type="protein sequence ID" value="MDJ1185812.1"/>
    <property type="molecule type" value="Genomic_DNA"/>
</dbReference>
<evidence type="ECO:0000313" key="2">
    <source>
        <dbReference type="Proteomes" id="UP001232992"/>
    </source>
</evidence>
<proteinExistence type="predicted"/>
<sequence>MSPGSYAKLIRFLQDELSISSSSISVAMRHCENDPGPLPMVLWQYGLVTLDQLDRIFDWLETA</sequence>
<dbReference type="InterPro" id="IPR021336">
    <property type="entry name" value="DUF2949"/>
</dbReference>
<name>A0ABT7C3R6_9CYAN</name>
<dbReference type="Proteomes" id="UP001232992">
    <property type="component" value="Unassembled WGS sequence"/>
</dbReference>
<accession>A0ABT7C3R6</accession>
<protein>
    <submittedName>
        <fullName evidence="1">DUF2949 domain-containing protein</fullName>
    </submittedName>
</protein>